<name>A0A0G4H7U7_9ALVE</name>
<sequence length="329" mass="37139">MRRFRRLSSTDSTEREKSRAGQLPGGIFVVFLLFFCCGFLLLFRPPAPRFLDQILNGAQGDDSVQEQSDVPTELQMTVDESLCPNAARMGTQDVEGGWFTCDPEALIGGEGKGCVVSSFGIRGDWNFDEAMQKKGCEVHGFEPSPDEQPKSQGAYESMGAHFHPFGLGLADATVGPGESPFRWPGIDYLKETNTLPWTLKRLPTIMESLGHSRLSFLKIDIEGGEWDSWMDVVNTDWDVFATELHFPPKEYFIVHKRGNDAVPATETLETTIVRNGAYPRNEEPADPPWVDRIYLLRKLLAVSDVWKIEPHPDDKSCMNVYFKRTKRRE</sequence>
<accession>A0A0G4H7U7</accession>
<dbReference type="PANTHER" id="PTHR32026:SF10">
    <property type="entry name" value="METHYLTRANSFERASE-LIKE PROTEIN 24-RELATED"/>
    <property type="match status" value="1"/>
</dbReference>
<dbReference type="PANTHER" id="PTHR32026">
    <property type="entry name" value="METHYLTRANSFERASE-LIKE PROTEIN 24"/>
    <property type="match status" value="1"/>
</dbReference>
<dbReference type="VEuPathDB" id="CryptoDB:Cvel_5853"/>
<keyword evidence="1" id="KW-0812">Transmembrane</keyword>
<dbReference type="Pfam" id="PF13383">
    <property type="entry name" value="Methyltransf_22"/>
    <property type="match status" value="1"/>
</dbReference>
<gene>
    <name evidence="3" type="ORF">Cvel_5853</name>
</gene>
<reference evidence="3" key="1">
    <citation type="submission" date="2014-11" db="EMBL/GenBank/DDBJ databases">
        <authorList>
            <person name="Otto D Thomas"/>
            <person name="Naeem Raeece"/>
        </authorList>
    </citation>
    <scope>NUCLEOTIDE SEQUENCE</scope>
</reference>
<evidence type="ECO:0000256" key="1">
    <source>
        <dbReference type="SAM" id="Phobius"/>
    </source>
</evidence>
<feature type="transmembrane region" description="Helical" evidence="1">
    <location>
        <begin position="21"/>
        <end position="43"/>
    </location>
</feature>
<evidence type="ECO:0000259" key="2">
    <source>
        <dbReference type="Pfam" id="PF13383"/>
    </source>
</evidence>
<evidence type="ECO:0000313" key="3">
    <source>
        <dbReference type="EMBL" id="CEM39983.1"/>
    </source>
</evidence>
<dbReference type="InterPro" id="IPR026913">
    <property type="entry name" value="METTL24"/>
</dbReference>
<dbReference type="InterPro" id="IPR025714">
    <property type="entry name" value="Methyltranfer_dom"/>
</dbReference>
<protein>
    <recommendedName>
        <fullName evidence="2">Methyltransferase domain-containing protein</fullName>
    </recommendedName>
</protein>
<keyword evidence="1" id="KW-1133">Transmembrane helix</keyword>
<feature type="domain" description="Methyltransferase" evidence="2">
    <location>
        <begin position="82"/>
        <end position="249"/>
    </location>
</feature>
<dbReference type="EMBL" id="CDMZ01001972">
    <property type="protein sequence ID" value="CEM39983.1"/>
    <property type="molecule type" value="Genomic_DNA"/>
</dbReference>
<dbReference type="AlphaFoldDB" id="A0A0G4H7U7"/>
<proteinExistence type="predicted"/>
<organism evidence="3">
    <name type="scientific">Chromera velia CCMP2878</name>
    <dbReference type="NCBI Taxonomy" id="1169474"/>
    <lineage>
        <taxon>Eukaryota</taxon>
        <taxon>Sar</taxon>
        <taxon>Alveolata</taxon>
        <taxon>Colpodellida</taxon>
        <taxon>Chromeraceae</taxon>
        <taxon>Chromera</taxon>
    </lineage>
</organism>
<keyword evidence="1" id="KW-0472">Membrane</keyword>
<dbReference type="PhylomeDB" id="A0A0G4H7U7"/>